<keyword evidence="1" id="KW-1185">Reference proteome</keyword>
<evidence type="ECO:0000313" key="2">
    <source>
        <dbReference type="WBParaSite" id="HCON_00053100-00001"/>
    </source>
</evidence>
<dbReference type="AlphaFoldDB" id="A0A7I4Y7A6"/>
<name>A0A7I4Y7A6_HAECO</name>
<proteinExistence type="predicted"/>
<evidence type="ECO:0000313" key="1">
    <source>
        <dbReference type="Proteomes" id="UP000025227"/>
    </source>
</evidence>
<protein>
    <submittedName>
        <fullName evidence="2">Secreted protein</fullName>
    </submittedName>
</protein>
<dbReference type="WBParaSite" id="HCON_00053100-00001">
    <property type="protein sequence ID" value="HCON_00053100-00001"/>
    <property type="gene ID" value="HCON_00053100"/>
</dbReference>
<reference evidence="2" key="1">
    <citation type="submission" date="2020-12" db="UniProtKB">
        <authorList>
            <consortium name="WormBaseParasite"/>
        </authorList>
    </citation>
    <scope>IDENTIFICATION</scope>
    <source>
        <strain evidence="2">MHco3</strain>
    </source>
</reference>
<organism evidence="1 2">
    <name type="scientific">Haemonchus contortus</name>
    <name type="common">Barber pole worm</name>
    <dbReference type="NCBI Taxonomy" id="6289"/>
    <lineage>
        <taxon>Eukaryota</taxon>
        <taxon>Metazoa</taxon>
        <taxon>Ecdysozoa</taxon>
        <taxon>Nematoda</taxon>
        <taxon>Chromadorea</taxon>
        <taxon>Rhabditida</taxon>
        <taxon>Rhabditina</taxon>
        <taxon>Rhabditomorpha</taxon>
        <taxon>Strongyloidea</taxon>
        <taxon>Trichostrongylidae</taxon>
        <taxon>Haemonchus</taxon>
    </lineage>
</organism>
<dbReference type="Proteomes" id="UP000025227">
    <property type="component" value="Unplaced"/>
</dbReference>
<accession>A0A7I4Y7A6</accession>
<sequence>MAVARVVLTASARDLALSTTVRHRRRSTHASDGRTDGRSDESLRVIARLHEYVCMCMCMCVLCNDQLGYARQCVHHMPTHRPTIKSVNRLLLILKIMDH</sequence>